<dbReference type="InParanoid" id="A0A2P5HTJ5"/>
<proteinExistence type="predicted"/>
<feature type="compositionally biased region" description="Gly residues" evidence="1">
    <location>
        <begin position="13"/>
        <end position="32"/>
    </location>
</feature>
<feature type="region of interest" description="Disordered" evidence="1">
    <location>
        <begin position="1"/>
        <end position="34"/>
    </location>
</feature>
<gene>
    <name evidence="2" type="ORF">DHEL01_v208024</name>
</gene>
<dbReference type="Proteomes" id="UP000094444">
    <property type="component" value="Unassembled WGS sequence"/>
</dbReference>
<accession>A0A2P5HTJ5</accession>
<evidence type="ECO:0000256" key="1">
    <source>
        <dbReference type="SAM" id="MobiDB-lite"/>
    </source>
</evidence>
<protein>
    <submittedName>
        <fullName evidence="2">Uncharacterized protein</fullName>
    </submittedName>
</protein>
<reference evidence="2" key="1">
    <citation type="submission" date="2017-09" db="EMBL/GenBank/DDBJ databases">
        <title>Polyketide synthases of a Diaporthe helianthi virulent isolate.</title>
        <authorList>
            <person name="Baroncelli R."/>
        </authorList>
    </citation>
    <scope>NUCLEOTIDE SEQUENCE [LARGE SCALE GENOMIC DNA]</scope>
    <source>
        <strain evidence="2">7/96</strain>
    </source>
</reference>
<dbReference type="EMBL" id="MAVT02000770">
    <property type="protein sequence ID" value="POS73587.1"/>
    <property type="molecule type" value="Genomic_DNA"/>
</dbReference>
<evidence type="ECO:0000313" key="3">
    <source>
        <dbReference type="Proteomes" id="UP000094444"/>
    </source>
</evidence>
<comment type="caution">
    <text evidence="2">The sequence shown here is derived from an EMBL/GenBank/DDBJ whole genome shotgun (WGS) entry which is preliminary data.</text>
</comment>
<name>A0A2P5HTJ5_DIAHE</name>
<sequence>MSPADGVTADGLRVGGRAGGTRGESDGDGVGGTVSKRLISCGGQTSSRLCVELNHRKEVMVNVLGTLQPTGTVALGTGGTGGVEDVAAGVVTGVAVDIDADLTDEELALDELSAVELVAGAEVEITQPRS</sequence>
<keyword evidence="3" id="KW-1185">Reference proteome</keyword>
<dbReference type="AlphaFoldDB" id="A0A2P5HTJ5"/>
<organism evidence="2 3">
    <name type="scientific">Diaporthe helianthi</name>
    <dbReference type="NCBI Taxonomy" id="158607"/>
    <lineage>
        <taxon>Eukaryota</taxon>
        <taxon>Fungi</taxon>
        <taxon>Dikarya</taxon>
        <taxon>Ascomycota</taxon>
        <taxon>Pezizomycotina</taxon>
        <taxon>Sordariomycetes</taxon>
        <taxon>Sordariomycetidae</taxon>
        <taxon>Diaporthales</taxon>
        <taxon>Diaporthaceae</taxon>
        <taxon>Diaporthe</taxon>
    </lineage>
</organism>
<evidence type="ECO:0000313" key="2">
    <source>
        <dbReference type="EMBL" id="POS73587.1"/>
    </source>
</evidence>